<evidence type="ECO:0000313" key="1">
    <source>
        <dbReference type="EnsemblPlants" id="TraesCS1D02G279200.1"/>
    </source>
</evidence>
<dbReference type="Gramene" id="TraesCS1D03G0671700.1">
    <property type="protein sequence ID" value="TraesCS1D03G0671700.1.CDS"/>
    <property type="gene ID" value="TraesCS1D03G0671700"/>
</dbReference>
<dbReference type="Gramene" id="TraesWEE_scaffold_049138_01G000100.1">
    <property type="protein sequence ID" value="TraesWEE_scaffold_049138_01G000100.1"/>
    <property type="gene ID" value="TraesWEE_scaffold_049138_01G000100"/>
</dbReference>
<protein>
    <submittedName>
        <fullName evidence="1">Uncharacterized protein</fullName>
    </submittedName>
</protein>
<accession>A0A3B5ZWR0</accession>
<name>A0A3B5ZWR0_WHEAT</name>
<evidence type="ECO:0000313" key="2">
    <source>
        <dbReference type="Proteomes" id="UP000019116"/>
    </source>
</evidence>
<dbReference type="Gramene" id="TraesNOR1D03G00527830.1">
    <property type="protein sequence ID" value="TraesNOR1D03G00527830.1"/>
    <property type="gene ID" value="TraesNOR1D03G00527830"/>
</dbReference>
<dbReference type="Gramene" id="TraesJAG1D03G00519370.1">
    <property type="protein sequence ID" value="TraesJAG1D03G00519370.1"/>
    <property type="gene ID" value="TraesJAG1D03G00519370"/>
</dbReference>
<dbReference type="PaxDb" id="4565-Traes_1DL_3C9E2C9B6.1"/>
<dbReference type="Gramene" id="TraesARI1D03G00525640.1">
    <property type="protein sequence ID" value="TraesARI1D03G00525640.1"/>
    <property type="gene ID" value="TraesARI1D03G00525640"/>
</dbReference>
<dbReference type="Gramene" id="TraesPARA_EIv1.0_0293110.1">
    <property type="protein sequence ID" value="TraesPARA_EIv1.0_0293110.1.CDS"/>
    <property type="gene ID" value="TraesPARA_EIv1.0_0293110"/>
</dbReference>
<reference evidence="1" key="1">
    <citation type="submission" date="2018-08" db="EMBL/GenBank/DDBJ databases">
        <authorList>
            <person name="Rossello M."/>
        </authorList>
    </citation>
    <scope>NUCLEOTIDE SEQUENCE [LARGE SCALE GENOMIC DNA]</scope>
    <source>
        <strain evidence="1">cv. Chinese Spring</strain>
    </source>
</reference>
<dbReference type="AlphaFoldDB" id="A0A3B5ZWR0"/>
<reference evidence="1" key="2">
    <citation type="submission" date="2018-10" db="UniProtKB">
        <authorList>
            <consortium name="EnsemblPlants"/>
        </authorList>
    </citation>
    <scope>IDENTIFICATION</scope>
</reference>
<dbReference type="EnsemblPlants" id="TraesCS1D02G279200.1">
    <property type="protein sequence ID" value="TraesCS1D02G279200.1"/>
    <property type="gene ID" value="TraesCS1D02G279200"/>
</dbReference>
<dbReference type="Gramene" id="TraesCAD_scaffold_057448_01G000100.1">
    <property type="protein sequence ID" value="TraesCAD_scaffold_057448_01G000100.1"/>
    <property type="gene ID" value="TraesCAD_scaffold_057448_01G000100"/>
</dbReference>
<dbReference type="Gramene" id="TraesMAC1D03G00519070.1">
    <property type="protein sequence ID" value="TraesMAC1D03G00519070.1"/>
    <property type="gene ID" value="TraesMAC1D03G00519070"/>
</dbReference>
<sequence>MSLNLICRRERRKERREKGRGKRKGRCGDGWVRVTGRSAAGSSPFTPRWSKYASVQPSCSQGPCEKWKVEVVRQPEQQEQGSGVICLPVAQHHCISFLLLLVASASQLHAATASPSCFIFRFYMFSYRLA</sequence>
<proteinExistence type="predicted"/>
<dbReference type="Gramene" id="TraesCLE_scaffold_058984_01G000100.1">
    <property type="protein sequence ID" value="TraesCLE_scaffold_058984_01G000100.1"/>
    <property type="gene ID" value="TraesCLE_scaffold_058984_01G000100"/>
</dbReference>
<dbReference type="Proteomes" id="UP000019116">
    <property type="component" value="Chromosome 1D"/>
</dbReference>
<dbReference type="Gramene" id="TraesROB_scaffold_045157_01G000100.1">
    <property type="protein sequence ID" value="TraesROB_scaffold_045157_01G000100.1"/>
    <property type="gene ID" value="TraesROB_scaffold_045157_01G000100"/>
</dbReference>
<organism evidence="1">
    <name type="scientific">Triticum aestivum</name>
    <name type="common">Wheat</name>
    <dbReference type="NCBI Taxonomy" id="4565"/>
    <lineage>
        <taxon>Eukaryota</taxon>
        <taxon>Viridiplantae</taxon>
        <taxon>Streptophyta</taxon>
        <taxon>Embryophyta</taxon>
        <taxon>Tracheophyta</taxon>
        <taxon>Spermatophyta</taxon>
        <taxon>Magnoliopsida</taxon>
        <taxon>Liliopsida</taxon>
        <taxon>Poales</taxon>
        <taxon>Poaceae</taxon>
        <taxon>BOP clade</taxon>
        <taxon>Pooideae</taxon>
        <taxon>Triticodae</taxon>
        <taxon>Triticeae</taxon>
        <taxon>Triticinae</taxon>
        <taxon>Triticum</taxon>
    </lineage>
</organism>
<keyword evidence="2" id="KW-1185">Reference proteome</keyword>
<dbReference type="Gramene" id="TraesCS1D02G279200.1">
    <property type="protein sequence ID" value="TraesCS1D02G279200.1"/>
    <property type="gene ID" value="TraesCS1D02G279200"/>
</dbReference>
<dbReference type="Gramene" id="TraesSTA1D03G00518660.1">
    <property type="protein sequence ID" value="TraesSTA1D03G00518660.1"/>
    <property type="gene ID" value="TraesSTA1D03G00518660"/>
</dbReference>
<dbReference type="Gramene" id="TraesSYM1D03G00526710.1">
    <property type="protein sequence ID" value="TraesSYM1D03G00526710.1"/>
    <property type="gene ID" value="TraesSYM1D03G00526710"/>
</dbReference>